<dbReference type="Proteomes" id="UP000553776">
    <property type="component" value="Unassembled WGS sequence"/>
</dbReference>
<dbReference type="RefSeq" id="WP_185138197.1">
    <property type="nucleotide sequence ID" value="NZ_BORM01000031.1"/>
</dbReference>
<organism evidence="1 2">
    <name type="scientific">Cohnella xylanilytica</name>
    <dbReference type="NCBI Taxonomy" id="557555"/>
    <lineage>
        <taxon>Bacteria</taxon>
        <taxon>Bacillati</taxon>
        <taxon>Bacillota</taxon>
        <taxon>Bacilli</taxon>
        <taxon>Bacillales</taxon>
        <taxon>Paenibacillaceae</taxon>
        <taxon>Cohnella</taxon>
    </lineage>
</organism>
<evidence type="ECO:0000313" key="2">
    <source>
        <dbReference type="Proteomes" id="UP000553776"/>
    </source>
</evidence>
<dbReference type="SUPFAM" id="SSF52833">
    <property type="entry name" value="Thioredoxin-like"/>
    <property type="match status" value="1"/>
</dbReference>
<reference evidence="1 2" key="1">
    <citation type="submission" date="2020-08" db="EMBL/GenBank/DDBJ databases">
        <title>Cohnella phylogeny.</title>
        <authorList>
            <person name="Dunlap C."/>
        </authorList>
    </citation>
    <scope>NUCLEOTIDE SEQUENCE [LARGE SCALE GENOMIC DNA]</scope>
    <source>
        <strain evidence="1 2">DSM 25239</strain>
    </source>
</reference>
<protein>
    <submittedName>
        <fullName evidence="1">Uncharacterized protein</fullName>
    </submittedName>
</protein>
<dbReference type="AlphaFoldDB" id="A0A841U131"/>
<proteinExistence type="predicted"/>
<keyword evidence="2" id="KW-1185">Reference proteome</keyword>
<sequence length="147" mass="16612">MGAFQQLFKSIQTKQSGLVLTEPIPAGQPFPAVFEGGKREINLALFLSLTCRECVYLLSDLPPFLKGYSGGIRMYMKGREEEVRQLIEYYEFEFPVSAIKEEEMTGVYRVPSTPYLYAVNGEGDVVGSGNVHNVEELKERISSYFHL</sequence>
<dbReference type="InterPro" id="IPR036249">
    <property type="entry name" value="Thioredoxin-like_sf"/>
</dbReference>
<dbReference type="EMBL" id="JACJVR010000087">
    <property type="protein sequence ID" value="MBB6694225.1"/>
    <property type="molecule type" value="Genomic_DNA"/>
</dbReference>
<evidence type="ECO:0000313" key="1">
    <source>
        <dbReference type="EMBL" id="MBB6694225.1"/>
    </source>
</evidence>
<dbReference type="Gene3D" id="3.40.30.10">
    <property type="entry name" value="Glutaredoxin"/>
    <property type="match status" value="1"/>
</dbReference>
<name>A0A841U131_9BACL</name>
<accession>A0A841U131</accession>
<comment type="caution">
    <text evidence="1">The sequence shown here is derived from an EMBL/GenBank/DDBJ whole genome shotgun (WGS) entry which is preliminary data.</text>
</comment>
<gene>
    <name evidence="1" type="ORF">H7B90_22780</name>
</gene>